<reference evidence="7" key="1">
    <citation type="journal article" date="2019" name="Int. J. Syst. Evol. Microbiol.">
        <title>The Global Catalogue of Microorganisms (GCM) 10K type strain sequencing project: providing services to taxonomists for standard genome sequencing and annotation.</title>
        <authorList>
            <consortium name="The Broad Institute Genomics Platform"/>
            <consortium name="The Broad Institute Genome Sequencing Center for Infectious Disease"/>
            <person name="Wu L."/>
            <person name="Ma J."/>
        </authorList>
    </citation>
    <scope>NUCLEOTIDE SEQUENCE [LARGE SCALE GENOMIC DNA]</scope>
    <source>
        <strain evidence="7">JCM 18019</strain>
    </source>
</reference>
<sequence length="240" mass="27907">MALWVLPIPIGAYVFLEKKYIYIYTAYILLMVGFVTFLNEILTIHTPLSFNKPDISDALVGSANIIIVMLLLYYNDKIKSAKIIIEFEEYKNSDVVDFTMQDNKNYNTEAPKDNVPACDKDIDKYIEIFRNVKNVVEEQLCFKDADFTISHLSHMIKINNLYITKAIKLCGYSSFCHYINFCRIQYVKKLINENDLSKVTLMYIYTSSGFISQSTFNRVFKQVEGITPTEYIYNLQKNIS</sequence>
<dbReference type="PANTHER" id="PTHR43280:SF2">
    <property type="entry name" value="HTH-TYPE TRANSCRIPTIONAL REGULATOR EXSA"/>
    <property type="match status" value="1"/>
</dbReference>
<evidence type="ECO:0000313" key="6">
    <source>
        <dbReference type="EMBL" id="GAA5102498.1"/>
    </source>
</evidence>
<comment type="caution">
    <text evidence="6">The sequence shown here is derived from an EMBL/GenBank/DDBJ whole genome shotgun (WGS) entry which is preliminary data.</text>
</comment>
<dbReference type="EMBL" id="BAABHX010000012">
    <property type="protein sequence ID" value="GAA5102498.1"/>
    <property type="molecule type" value="Genomic_DNA"/>
</dbReference>
<keyword evidence="4" id="KW-0812">Transmembrane</keyword>
<evidence type="ECO:0000313" key="7">
    <source>
        <dbReference type="Proteomes" id="UP001500353"/>
    </source>
</evidence>
<evidence type="ECO:0000256" key="3">
    <source>
        <dbReference type="ARBA" id="ARBA00023163"/>
    </source>
</evidence>
<accession>A0ABP9MZG6</accession>
<organism evidence="6 7">
    <name type="scientific">Chryseobacterium ginsengisoli</name>
    <dbReference type="NCBI Taxonomy" id="363853"/>
    <lineage>
        <taxon>Bacteria</taxon>
        <taxon>Pseudomonadati</taxon>
        <taxon>Bacteroidota</taxon>
        <taxon>Flavobacteriia</taxon>
        <taxon>Flavobacteriales</taxon>
        <taxon>Weeksellaceae</taxon>
        <taxon>Chryseobacterium group</taxon>
        <taxon>Chryseobacterium</taxon>
    </lineage>
</organism>
<protein>
    <recommendedName>
        <fullName evidence="5">HTH araC/xylS-type domain-containing protein</fullName>
    </recommendedName>
</protein>
<evidence type="ECO:0000256" key="2">
    <source>
        <dbReference type="ARBA" id="ARBA00023125"/>
    </source>
</evidence>
<dbReference type="InterPro" id="IPR009057">
    <property type="entry name" value="Homeodomain-like_sf"/>
</dbReference>
<name>A0ABP9MZG6_9FLAO</name>
<feature type="transmembrane region" description="Helical" evidence="4">
    <location>
        <begin position="58"/>
        <end position="74"/>
    </location>
</feature>
<dbReference type="PROSITE" id="PS01124">
    <property type="entry name" value="HTH_ARAC_FAMILY_2"/>
    <property type="match status" value="1"/>
</dbReference>
<proteinExistence type="predicted"/>
<dbReference type="SUPFAM" id="SSF46689">
    <property type="entry name" value="Homeodomain-like"/>
    <property type="match status" value="1"/>
</dbReference>
<keyword evidence="2" id="KW-0238">DNA-binding</keyword>
<dbReference type="Proteomes" id="UP001500353">
    <property type="component" value="Unassembled WGS sequence"/>
</dbReference>
<keyword evidence="3" id="KW-0804">Transcription</keyword>
<evidence type="ECO:0000256" key="1">
    <source>
        <dbReference type="ARBA" id="ARBA00023015"/>
    </source>
</evidence>
<gene>
    <name evidence="6" type="ORF">GCM10023210_43530</name>
</gene>
<dbReference type="InterPro" id="IPR018060">
    <property type="entry name" value="HTH_AraC"/>
</dbReference>
<dbReference type="Gene3D" id="1.10.10.60">
    <property type="entry name" value="Homeodomain-like"/>
    <property type="match status" value="1"/>
</dbReference>
<feature type="transmembrane region" description="Helical" evidence="4">
    <location>
        <begin position="21"/>
        <end position="38"/>
    </location>
</feature>
<dbReference type="PANTHER" id="PTHR43280">
    <property type="entry name" value="ARAC-FAMILY TRANSCRIPTIONAL REGULATOR"/>
    <property type="match status" value="1"/>
</dbReference>
<feature type="domain" description="HTH araC/xylS-type" evidence="5">
    <location>
        <begin position="130"/>
        <end position="234"/>
    </location>
</feature>
<keyword evidence="7" id="KW-1185">Reference proteome</keyword>
<dbReference type="SMART" id="SM00342">
    <property type="entry name" value="HTH_ARAC"/>
    <property type="match status" value="1"/>
</dbReference>
<keyword evidence="4" id="KW-1133">Transmembrane helix</keyword>
<keyword evidence="1" id="KW-0805">Transcription regulation</keyword>
<keyword evidence="4" id="KW-0472">Membrane</keyword>
<dbReference type="Pfam" id="PF00165">
    <property type="entry name" value="HTH_AraC"/>
    <property type="match status" value="1"/>
</dbReference>
<evidence type="ECO:0000259" key="5">
    <source>
        <dbReference type="PROSITE" id="PS01124"/>
    </source>
</evidence>
<evidence type="ECO:0000256" key="4">
    <source>
        <dbReference type="SAM" id="Phobius"/>
    </source>
</evidence>